<evidence type="ECO:0000256" key="8">
    <source>
        <dbReference type="ARBA" id="ARBA00023136"/>
    </source>
</evidence>
<accession>A0ABW8TMJ2</accession>
<dbReference type="Proteomes" id="UP001623592">
    <property type="component" value="Unassembled WGS sequence"/>
</dbReference>
<sequence length="254" mass="27883">MLLKTFLIFLVSVFGYAEYFLSGRGQIYRPIVLGALTGLVLGDLKTGLIVGANLELAFIGMQDIGASVPQDTTSAAIIGTAFAISTGKGTAAALTFGVPLSMLILFIQNVFYIFISPMYVHKCDQYAELGDSKKLSRMAFWGGTIVNFLPSILIVTVCFYFGNTFAKTIIAYIPNYVQNGLVVASEILPAFGFAMLLRMIMNKKILPFFFLGFLLTEYLKVPVIGVALFGVVYILLTMNNENSKMEVETEDEDF</sequence>
<evidence type="ECO:0000313" key="11">
    <source>
        <dbReference type="Proteomes" id="UP001623592"/>
    </source>
</evidence>
<keyword evidence="8 9" id="KW-0472">Membrane</keyword>
<dbReference type="PANTHER" id="PTHR32502:SF8">
    <property type="entry name" value="N-ACETYLGALACTOSAMINE PERMEASE IIC COMPONENT 1"/>
    <property type="match status" value="1"/>
</dbReference>
<evidence type="ECO:0000313" key="10">
    <source>
        <dbReference type="EMBL" id="MFL0252728.1"/>
    </source>
</evidence>
<keyword evidence="4" id="KW-0762">Sugar transport</keyword>
<feature type="transmembrane region" description="Helical" evidence="9">
    <location>
        <begin position="100"/>
        <end position="120"/>
    </location>
</feature>
<evidence type="ECO:0000256" key="4">
    <source>
        <dbReference type="ARBA" id="ARBA00022597"/>
    </source>
</evidence>
<keyword evidence="7 9" id="KW-1133">Transmembrane helix</keyword>
<evidence type="ECO:0000256" key="2">
    <source>
        <dbReference type="ARBA" id="ARBA00022448"/>
    </source>
</evidence>
<feature type="transmembrane region" description="Helical" evidence="9">
    <location>
        <begin position="208"/>
        <end position="236"/>
    </location>
</feature>
<protein>
    <submittedName>
        <fullName evidence="10">PTS mannose/fructose/sorbose/N-acetylgalactosamine transporter subunit IIC</fullName>
    </submittedName>
</protein>
<dbReference type="InterPro" id="IPR004700">
    <property type="entry name" value="PTS_IIC_man"/>
</dbReference>
<dbReference type="EMBL" id="JBJIAA010000020">
    <property type="protein sequence ID" value="MFL0252728.1"/>
    <property type="molecule type" value="Genomic_DNA"/>
</dbReference>
<comment type="caution">
    <text evidence="10">The sequence shown here is derived from an EMBL/GenBank/DDBJ whole genome shotgun (WGS) entry which is preliminary data.</text>
</comment>
<keyword evidence="6 9" id="KW-0812">Transmembrane</keyword>
<evidence type="ECO:0000256" key="1">
    <source>
        <dbReference type="ARBA" id="ARBA00004651"/>
    </source>
</evidence>
<organism evidence="10 11">
    <name type="scientific">Clostridium neuense</name>
    <dbReference type="NCBI Taxonomy" id="1728934"/>
    <lineage>
        <taxon>Bacteria</taxon>
        <taxon>Bacillati</taxon>
        <taxon>Bacillota</taxon>
        <taxon>Clostridia</taxon>
        <taxon>Eubacteriales</taxon>
        <taxon>Clostridiaceae</taxon>
        <taxon>Clostridium</taxon>
    </lineage>
</organism>
<keyword evidence="3" id="KW-1003">Cell membrane</keyword>
<dbReference type="RefSeq" id="WP_406789387.1">
    <property type="nucleotide sequence ID" value="NZ_JBJIAA010000020.1"/>
</dbReference>
<comment type="subcellular location">
    <subcellularLocation>
        <location evidence="1">Cell membrane</location>
        <topology evidence="1">Multi-pass membrane protein</topology>
    </subcellularLocation>
</comment>
<evidence type="ECO:0000256" key="7">
    <source>
        <dbReference type="ARBA" id="ARBA00022989"/>
    </source>
</evidence>
<gene>
    <name evidence="10" type="ORF">ACJDT4_20130</name>
</gene>
<dbReference type="PANTHER" id="PTHR32502">
    <property type="entry name" value="N-ACETYLGALACTOSAMINE PERMEASE II COMPONENT-RELATED"/>
    <property type="match status" value="1"/>
</dbReference>
<keyword evidence="11" id="KW-1185">Reference proteome</keyword>
<evidence type="ECO:0000256" key="5">
    <source>
        <dbReference type="ARBA" id="ARBA00022683"/>
    </source>
</evidence>
<name>A0ABW8TMJ2_9CLOT</name>
<feature type="transmembrane region" description="Helical" evidence="9">
    <location>
        <begin position="182"/>
        <end position="201"/>
    </location>
</feature>
<dbReference type="Pfam" id="PF03609">
    <property type="entry name" value="EII-Sor"/>
    <property type="match status" value="1"/>
</dbReference>
<evidence type="ECO:0000256" key="9">
    <source>
        <dbReference type="SAM" id="Phobius"/>
    </source>
</evidence>
<reference evidence="10 11" key="1">
    <citation type="submission" date="2024-11" db="EMBL/GenBank/DDBJ databases">
        <authorList>
            <person name="Heng Y.C."/>
            <person name="Lim A.C.H."/>
            <person name="Lee J.K.Y."/>
            <person name="Kittelmann S."/>
        </authorList>
    </citation>
    <scope>NUCLEOTIDE SEQUENCE [LARGE SCALE GENOMIC DNA]</scope>
    <source>
        <strain evidence="10 11">WILCCON 0114</strain>
    </source>
</reference>
<proteinExistence type="predicted"/>
<evidence type="ECO:0000256" key="3">
    <source>
        <dbReference type="ARBA" id="ARBA00022475"/>
    </source>
</evidence>
<keyword evidence="2" id="KW-0813">Transport</keyword>
<keyword evidence="5" id="KW-0598">Phosphotransferase system</keyword>
<feature type="transmembrane region" description="Helical" evidence="9">
    <location>
        <begin position="140"/>
        <end position="162"/>
    </location>
</feature>
<dbReference type="InterPro" id="IPR050303">
    <property type="entry name" value="GatZ_KbaZ_carbometab"/>
</dbReference>
<evidence type="ECO:0000256" key="6">
    <source>
        <dbReference type="ARBA" id="ARBA00022692"/>
    </source>
</evidence>
<dbReference type="PROSITE" id="PS51106">
    <property type="entry name" value="PTS_EIIC_TYPE_4"/>
    <property type="match status" value="1"/>
</dbReference>